<organism evidence="2 3">
    <name type="scientific">Streptomyces yaizuensis</name>
    <dbReference type="NCBI Taxonomy" id="2989713"/>
    <lineage>
        <taxon>Bacteria</taxon>
        <taxon>Bacillati</taxon>
        <taxon>Actinomycetota</taxon>
        <taxon>Actinomycetes</taxon>
        <taxon>Kitasatosporales</taxon>
        <taxon>Streptomycetaceae</taxon>
        <taxon>Streptomyces</taxon>
    </lineage>
</organism>
<name>A0AA86MCQ1_9ACTN</name>
<dbReference type="SUPFAM" id="SSF56059">
    <property type="entry name" value="Glutathione synthetase ATP-binding domain-like"/>
    <property type="match status" value="1"/>
</dbReference>
<keyword evidence="3" id="KW-1185">Reference proteome</keyword>
<accession>A0AA86MCQ1</accession>
<dbReference type="Gene3D" id="3.30.470.20">
    <property type="entry name" value="ATP-grasp fold, B domain"/>
    <property type="match status" value="1"/>
</dbReference>
<reference evidence="2 3" key="1">
    <citation type="submission" date="2022-10" db="EMBL/GenBank/DDBJ databases">
        <title>Draft genome sequence of Streptomyces sp. YSPA8.</title>
        <authorList>
            <person name="Moriuchi R."/>
            <person name="Dohra H."/>
            <person name="Yamamura H."/>
            <person name="Kodani S."/>
        </authorList>
    </citation>
    <scope>NUCLEOTIDE SEQUENCE [LARGE SCALE GENOMIC DNA]</scope>
    <source>
        <strain evidence="2 3">YSPA8</strain>
        <plasmid evidence="2 3">pYSPA8-1</plasmid>
    </source>
</reference>
<dbReference type="InterPro" id="IPR048936">
    <property type="entry name" value="MvdD-like_ATPgrasp"/>
</dbReference>
<keyword evidence="2" id="KW-0614">Plasmid</keyword>
<feature type="domain" description="MvdD-like pre-ATP grasp" evidence="1">
    <location>
        <begin position="20"/>
        <end position="128"/>
    </location>
</feature>
<protein>
    <submittedName>
        <fullName evidence="2">RimK domain-containing protein</fullName>
    </submittedName>
</protein>
<evidence type="ECO:0000313" key="2">
    <source>
        <dbReference type="EMBL" id="BDT39562.1"/>
    </source>
</evidence>
<gene>
    <name evidence="2" type="ORF">SYYSPA8_37220</name>
</gene>
<dbReference type="AlphaFoldDB" id="A0AA86MCQ1"/>
<evidence type="ECO:0000259" key="1">
    <source>
        <dbReference type="Pfam" id="PF21068"/>
    </source>
</evidence>
<dbReference type="Pfam" id="PF21068">
    <property type="entry name" value="ATPgraspMvdD"/>
    <property type="match status" value="1"/>
</dbReference>
<evidence type="ECO:0000313" key="3">
    <source>
        <dbReference type="Proteomes" id="UP001291653"/>
    </source>
</evidence>
<proteinExistence type="predicted"/>
<sequence length="343" mass="37106">MLTPSSAQARRQGPVCVITTETNTTADRLVLALDALGTRVIRFDLADFPRRVVLDAVYRDGRISSTLTARGRTADLDTIRSILWWHPGTPQITDPRLTPEQHRWVTAEAVTGLAGTLAALDCLHVNHPVRTRAAQLKPDVLARAAGCGLAVPDTWIGNSPRGAFRFAAAAPEGVVCKSLTTPTITGPDGAPDPRHGIFFTQRVEATALDSRVSAGAHQLQHRIEKDHEIRAVVVGDELFAARIDAHSPAAREDFRADITSLTYERTTVPGDVHTGILRLMAHYALHYAALDLVVDREGQYWLVDLNPAGQYDWLQKDPPGLAVTDALAHFLTNGAPGPGRGGT</sequence>
<geneLocation type="plasmid" evidence="2 3">
    <name>pYSPA8-1</name>
</geneLocation>
<dbReference type="Proteomes" id="UP001291653">
    <property type="component" value="Plasmid pYSPA8-1"/>
</dbReference>
<dbReference type="RefSeq" id="WP_323451921.1">
    <property type="nucleotide sequence ID" value="NZ_LC735414.1"/>
</dbReference>
<dbReference type="EMBL" id="LC735414">
    <property type="protein sequence ID" value="BDT39562.1"/>
    <property type="molecule type" value="Genomic_DNA"/>
</dbReference>